<evidence type="ECO:0000313" key="5">
    <source>
        <dbReference type="EMBL" id="CCW34252.1"/>
    </source>
</evidence>
<dbReference type="FunCoup" id="S0EV76">
    <property type="interactions" value="130"/>
</dbReference>
<dbReference type="Pfam" id="PF02574">
    <property type="entry name" value="S-methyl_trans"/>
    <property type="match status" value="1"/>
</dbReference>
<dbReference type="SUPFAM" id="SSF82282">
    <property type="entry name" value="Homocysteine S-methyltransferase"/>
    <property type="match status" value="1"/>
</dbReference>
<evidence type="ECO:0000256" key="3">
    <source>
        <dbReference type="PROSITE-ProRule" id="PRU00333"/>
    </source>
</evidence>
<dbReference type="eggNOG" id="COG0646">
    <property type="taxonomic scope" value="Bacteria"/>
</dbReference>
<proteinExistence type="predicted"/>
<comment type="cofactor">
    <cofactor evidence="3">
        <name>Zn(2+)</name>
        <dbReference type="ChEBI" id="CHEBI:29105"/>
    </cofactor>
</comment>
<sequence>MLVSSATLRQRLLEGRKLLGDGAIGTELIALNVSPDEILLQNCVAPDRVRFLHQRYLHAGVDLITTNTFGLRQDGYWHKAVEAGVSHALQCAQLTERPVGVMLSLISSLVPLEIDFIGELIERHKSDIAIILLETNTDITQAVRAVSKLRSLWNGLIAVTSHFDVRLRMLDGTSVEEAVTILNANDVDILGANCGDALDLFPEIASLMRQRTRKWLLFQPGTGIKRQDRTPESVAPQDFVRVGIQLYENGADIVGGCCGIGPRHIELLYQTYFYSKGGR</sequence>
<dbReference type="InterPro" id="IPR003726">
    <property type="entry name" value="HCY_dom"/>
</dbReference>
<feature type="binding site" evidence="3">
    <location>
        <position position="257"/>
    </location>
    <ligand>
        <name>Zn(2+)</name>
        <dbReference type="ChEBI" id="CHEBI:29105"/>
    </ligand>
</feature>
<dbReference type="Gene3D" id="3.20.20.330">
    <property type="entry name" value="Homocysteine-binding-like domain"/>
    <property type="match status" value="1"/>
</dbReference>
<dbReference type="GO" id="GO:0008168">
    <property type="term" value="F:methyltransferase activity"/>
    <property type="evidence" value="ECO:0007669"/>
    <property type="project" value="UniProtKB-UniRule"/>
</dbReference>
<gene>
    <name evidence="5" type="ORF">CCALI_00417</name>
</gene>
<accession>S0EV76</accession>
<dbReference type="RefSeq" id="WP_016481814.1">
    <property type="nucleotide sequence ID" value="NC_021487.1"/>
</dbReference>
<dbReference type="GO" id="GO:0046872">
    <property type="term" value="F:metal ion binding"/>
    <property type="evidence" value="ECO:0007669"/>
    <property type="project" value="UniProtKB-KW"/>
</dbReference>
<protein>
    <submittedName>
        <fullName evidence="5">Homocysteine S-methyltransferase</fullName>
    </submittedName>
</protein>
<evidence type="ECO:0000256" key="1">
    <source>
        <dbReference type="ARBA" id="ARBA00022603"/>
    </source>
</evidence>
<dbReference type="OrthoDB" id="9803687at2"/>
<dbReference type="PATRIC" id="fig|1303518.3.peg.423"/>
<keyword evidence="6" id="KW-1185">Reference proteome</keyword>
<organism evidence="5 6">
    <name type="scientific">Chthonomonas calidirosea (strain DSM 23976 / ICMP 18418 / T49)</name>
    <dbReference type="NCBI Taxonomy" id="1303518"/>
    <lineage>
        <taxon>Bacteria</taxon>
        <taxon>Bacillati</taxon>
        <taxon>Armatimonadota</taxon>
        <taxon>Chthonomonadia</taxon>
        <taxon>Chthonomonadales</taxon>
        <taxon>Chthonomonadaceae</taxon>
        <taxon>Chthonomonas</taxon>
    </lineage>
</organism>
<keyword evidence="3" id="KW-0479">Metal-binding</keyword>
<dbReference type="PROSITE" id="PS50970">
    <property type="entry name" value="HCY"/>
    <property type="match status" value="1"/>
</dbReference>
<dbReference type="InParanoid" id="S0EV76"/>
<keyword evidence="3" id="KW-0862">Zinc</keyword>
<dbReference type="HOGENOM" id="CLU_004914_3_0_0"/>
<feature type="binding site" evidence="3">
    <location>
        <position position="258"/>
    </location>
    <ligand>
        <name>Zn(2+)</name>
        <dbReference type="ChEBI" id="CHEBI:29105"/>
    </ligand>
</feature>
<evidence type="ECO:0000256" key="2">
    <source>
        <dbReference type="ARBA" id="ARBA00022679"/>
    </source>
</evidence>
<keyword evidence="2 3" id="KW-0808">Transferase</keyword>
<dbReference type="Proteomes" id="UP000014227">
    <property type="component" value="Chromosome I"/>
</dbReference>
<dbReference type="EMBL" id="HF951689">
    <property type="protein sequence ID" value="CCW34252.1"/>
    <property type="molecule type" value="Genomic_DNA"/>
</dbReference>
<dbReference type="STRING" id="454171.CP488_00739"/>
<evidence type="ECO:0000313" key="6">
    <source>
        <dbReference type="Proteomes" id="UP000014227"/>
    </source>
</evidence>
<evidence type="ECO:0000259" key="4">
    <source>
        <dbReference type="PROSITE" id="PS50970"/>
    </source>
</evidence>
<name>S0EV76_CHTCT</name>
<feature type="domain" description="Hcy-binding" evidence="4">
    <location>
        <begin position="6"/>
        <end position="272"/>
    </location>
</feature>
<dbReference type="KEGG" id="ccz:CCALI_00417"/>
<dbReference type="InterPro" id="IPR036589">
    <property type="entry name" value="HCY_dom_sf"/>
</dbReference>
<dbReference type="GO" id="GO:0032259">
    <property type="term" value="P:methylation"/>
    <property type="evidence" value="ECO:0007669"/>
    <property type="project" value="UniProtKB-KW"/>
</dbReference>
<dbReference type="AlphaFoldDB" id="S0EV76"/>
<keyword evidence="1 3" id="KW-0489">Methyltransferase</keyword>
<feature type="binding site" evidence="3">
    <location>
        <position position="194"/>
    </location>
    <ligand>
        <name>Zn(2+)</name>
        <dbReference type="ChEBI" id="CHEBI:29105"/>
    </ligand>
</feature>
<dbReference type="PANTHER" id="PTHR11103">
    <property type="entry name" value="SLR1189 PROTEIN"/>
    <property type="match status" value="1"/>
</dbReference>
<dbReference type="PANTHER" id="PTHR11103:SF18">
    <property type="entry name" value="SLR1189 PROTEIN"/>
    <property type="match status" value="1"/>
</dbReference>
<reference evidence="6" key="1">
    <citation type="submission" date="2013-03" db="EMBL/GenBank/DDBJ databases">
        <title>Genome sequence of Chthonomonas calidirosea, the first sequenced genome from the Armatimonadetes phylum (formally candidate division OP10).</title>
        <authorList>
            <person name="Lee K.C.Y."/>
            <person name="Morgan X.C."/>
            <person name="Dunfield P.F."/>
            <person name="Tamas I."/>
            <person name="Houghton K.M."/>
            <person name="Vyssotski M."/>
            <person name="Ryan J.L.J."/>
            <person name="Lagutin K."/>
            <person name="McDonald I.R."/>
            <person name="Stott M.B."/>
        </authorList>
    </citation>
    <scope>NUCLEOTIDE SEQUENCE [LARGE SCALE GENOMIC DNA]</scope>
    <source>
        <strain evidence="6">DSM 23976 / ICMP 18418 / T49</strain>
    </source>
</reference>